<evidence type="ECO:0000313" key="2">
    <source>
        <dbReference type="EMBL" id="MEN2988898.1"/>
    </source>
</evidence>
<evidence type="ECO:0000256" key="1">
    <source>
        <dbReference type="SAM" id="MobiDB-lite"/>
    </source>
</evidence>
<evidence type="ECO:0000313" key="3">
    <source>
        <dbReference type="Proteomes" id="UP001413721"/>
    </source>
</evidence>
<gene>
    <name evidence="2" type="ORF">WG926_11340</name>
</gene>
<comment type="caution">
    <text evidence="2">The sequence shown here is derived from an EMBL/GenBank/DDBJ whole genome shotgun (WGS) entry which is preliminary data.</text>
</comment>
<organism evidence="2 3">
    <name type="scientific">Tistrella arctica</name>
    <dbReference type="NCBI Taxonomy" id="3133430"/>
    <lineage>
        <taxon>Bacteria</taxon>
        <taxon>Pseudomonadati</taxon>
        <taxon>Pseudomonadota</taxon>
        <taxon>Alphaproteobacteria</taxon>
        <taxon>Geminicoccales</taxon>
        <taxon>Geminicoccaceae</taxon>
        <taxon>Tistrella</taxon>
    </lineage>
</organism>
<feature type="region of interest" description="Disordered" evidence="1">
    <location>
        <begin position="54"/>
        <end position="76"/>
    </location>
</feature>
<accession>A0ABU9YJE8</accession>
<dbReference type="Proteomes" id="UP001413721">
    <property type="component" value="Unassembled WGS sequence"/>
</dbReference>
<sequence>MKAAKDYVLFDVHNSKAEPRLIEQLARATADMPKTGQAYRLLSEKLRLARVLMADDASTEPDRTATTTPASGRGAR</sequence>
<dbReference type="EMBL" id="JBBKTW010000004">
    <property type="protein sequence ID" value="MEN2988898.1"/>
    <property type="molecule type" value="Genomic_DNA"/>
</dbReference>
<proteinExistence type="predicted"/>
<keyword evidence="3" id="KW-1185">Reference proteome</keyword>
<protein>
    <submittedName>
        <fullName evidence="2">Uncharacterized protein</fullName>
    </submittedName>
</protein>
<dbReference type="RefSeq" id="WP_345937354.1">
    <property type="nucleotide sequence ID" value="NZ_JBBKTW010000004.1"/>
</dbReference>
<name>A0ABU9YJE8_9PROT</name>
<reference evidence="2 3" key="1">
    <citation type="submission" date="2024-03" db="EMBL/GenBank/DDBJ databases">
        <title>High-quality draft genome sequencing of Tistrella sp. BH-R2-4.</title>
        <authorList>
            <person name="Dong C."/>
        </authorList>
    </citation>
    <scope>NUCLEOTIDE SEQUENCE [LARGE SCALE GENOMIC DNA]</scope>
    <source>
        <strain evidence="2 3">BH-R2-4</strain>
    </source>
</reference>